<accession>G8RQA5</accession>
<dbReference type="InterPro" id="IPR014729">
    <property type="entry name" value="Rossmann-like_a/b/a_fold"/>
</dbReference>
<reference evidence="3 4" key="1">
    <citation type="submission" date="2011-12" db="EMBL/GenBank/DDBJ databases">
        <title>Complete sequence of Mycobacterium rhodesiae NBB3.</title>
        <authorList>
            <consortium name="US DOE Joint Genome Institute"/>
            <person name="Lucas S."/>
            <person name="Han J."/>
            <person name="Lapidus A."/>
            <person name="Cheng J.-F."/>
            <person name="Goodwin L."/>
            <person name="Pitluck S."/>
            <person name="Peters L."/>
            <person name="Mikhailova N."/>
            <person name="Gu W."/>
            <person name="Detter J.C."/>
            <person name="Han C."/>
            <person name="Tapia R."/>
            <person name="Land M."/>
            <person name="Hauser L."/>
            <person name="Kyrpides N."/>
            <person name="Ivanova N."/>
            <person name="Pagani I."/>
            <person name="Mattes T."/>
            <person name="Holmes A."/>
            <person name="Rutledge P."/>
            <person name="Paulsen I."/>
            <person name="Coleman N."/>
            <person name="Woyke T."/>
        </authorList>
    </citation>
    <scope>NUCLEOTIDE SEQUENCE [LARGE SCALE GENOMIC DNA]</scope>
    <source>
        <strain evidence="3 4">NBB3</strain>
    </source>
</reference>
<dbReference type="RefSeq" id="WP_014214108.1">
    <property type="nucleotide sequence ID" value="NC_016604.1"/>
</dbReference>
<evidence type="ECO:0000256" key="1">
    <source>
        <dbReference type="ARBA" id="ARBA00008791"/>
    </source>
</evidence>
<dbReference type="PANTHER" id="PTHR46268:SF6">
    <property type="entry name" value="UNIVERSAL STRESS PROTEIN UP12"/>
    <property type="match status" value="1"/>
</dbReference>
<dbReference type="STRING" id="710685.MycrhN_5906"/>
<dbReference type="KEGG" id="mrh:MycrhN_5906"/>
<dbReference type="eggNOG" id="COG0589">
    <property type="taxonomic scope" value="Bacteria"/>
</dbReference>
<dbReference type="AlphaFoldDB" id="G8RQA5"/>
<dbReference type="InterPro" id="IPR006016">
    <property type="entry name" value="UspA"/>
</dbReference>
<dbReference type="PRINTS" id="PR01438">
    <property type="entry name" value="UNVRSLSTRESS"/>
</dbReference>
<dbReference type="Proteomes" id="UP000005442">
    <property type="component" value="Chromosome"/>
</dbReference>
<keyword evidence="4" id="KW-1185">Reference proteome</keyword>
<protein>
    <submittedName>
        <fullName evidence="3">Universal stress protein UspA-like protein</fullName>
    </submittedName>
</protein>
<feature type="domain" description="UspA" evidence="2">
    <location>
        <begin position="156"/>
        <end position="287"/>
    </location>
</feature>
<dbReference type="PANTHER" id="PTHR46268">
    <property type="entry name" value="STRESS RESPONSE PROTEIN NHAX"/>
    <property type="match status" value="1"/>
</dbReference>
<dbReference type="HOGENOM" id="CLU_049301_2_3_11"/>
<dbReference type="EMBL" id="CP003169">
    <property type="protein sequence ID" value="AEV76371.1"/>
    <property type="molecule type" value="Genomic_DNA"/>
</dbReference>
<evidence type="ECO:0000313" key="4">
    <source>
        <dbReference type="Proteomes" id="UP000005442"/>
    </source>
</evidence>
<dbReference type="PATRIC" id="fig|710685.3.peg.5933"/>
<dbReference type="SUPFAM" id="SSF52402">
    <property type="entry name" value="Adenine nucleotide alpha hydrolases-like"/>
    <property type="match status" value="2"/>
</dbReference>
<organism evidence="3 4">
    <name type="scientific">Mycolicibacterium rhodesiae (strain NBB3)</name>
    <name type="common">Mycobacterium rhodesiae</name>
    <dbReference type="NCBI Taxonomy" id="710685"/>
    <lineage>
        <taxon>Bacteria</taxon>
        <taxon>Bacillati</taxon>
        <taxon>Actinomycetota</taxon>
        <taxon>Actinomycetes</taxon>
        <taxon>Mycobacteriales</taxon>
        <taxon>Mycobacteriaceae</taxon>
        <taxon>Mycolicibacterium</taxon>
    </lineage>
</organism>
<dbReference type="InterPro" id="IPR006015">
    <property type="entry name" value="Universal_stress_UspA"/>
</dbReference>
<sequence>MSKELGVVVAVDGSPSSDAATQWAAHDAELRGVPLTIVHATPPVVGTWPTMAALPDVSSWQQDAGQRILEEAVAVATEAINIELRISTEMPPTATVPALVELTREAELVVVGNRGRGRLARALLGSVSMGLVHHSRCPVAVIRHEPSTATALKSGPILLGFDGSPASETATALAFEEALRRRAELVVLHAWWGSGAFEFPVEWDDLRIEVEESLARQMAVWQGRYPDVPMRTTVVRDQPALRLVDYPATPQMIVVGSHGHGGITSTLLGSVSTAVVQAARVPVVVARS</sequence>
<dbReference type="Gene3D" id="3.40.50.620">
    <property type="entry name" value="HUPs"/>
    <property type="match status" value="2"/>
</dbReference>
<evidence type="ECO:0000313" key="3">
    <source>
        <dbReference type="EMBL" id="AEV76371.1"/>
    </source>
</evidence>
<feature type="domain" description="UspA" evidence="2">
    <location>
        <begin position="7"/>
        <end position="143"/>
    </location>
</feature>
<gene>
    <name evidence="3" type="ordered locus">MycrhN_5906</name>
</gene>
<evidence type="ECO:0000259" key="2">
    <source>
        <dbReference type="Pfam" id="PF00582"/>
    </source>
</evidence>
<dbReference type="Pfam" id="PF00582">
    <property type="entry name" value="Usp"/>
    <property type="match status" value="2"/>
</dbReference>
<dbReference type="OrthoDB" id="3174546at2"/>
<proteinExistence type="inferred from homology"/>
<dbReference type="CDD" id="cd23944">
    <property type="entry name" value="USP_Rv2623_repeat1"/>
    <property type="match status" value="1"/>
</dbReference>
<comment type="similarity">
    <text evidence="1">Belongs to the universal stress protein A family.</text>
</comment>
<name>G8RQA5_MYCRN</name>